<dbReference type="InterPro" id="IPR001611">
    <property type="entry name" value="Leu-rich_rpt"/>
</dbReference>
<reference evidence="3 4" key="1">
    <citation type="submission" date="2022-03" db="EMBL/GenBank/DDBJ databases">
        <authorList>
            <person name="Nunn A."/>
            <person name="Chopra R."/>
            <person name="Nunn A."/>
            <person name="Contreras Garrido A."/>
        </authorList>
    </citation>
    <scope>NUCLEOTIDE SEQUENCE [LARGE SCALE GENOMIC DNA]</scope>
</reference>
<dbReference type="EMBL" id="CAJVSB020000207">
    <property type="protein sequence ID" value="CAH2042862.1"/>
    <property type="molecule type" value="Genomic_DNA"/>
</dbReference>
<dbReference type="FunFam" id="3.80.10.10:FF:000383">
    <property type="entry name" value="Leucine-rich repeat receptor protein kinase EMS1"/>
    <property type="match status" value="1"/>
</dbReference>
<dbReference type="InterPro" id="IPR032675">
    <property type="entry name" value="LRR_dom_sf"/>
</dbReference>
<dbReference type="PANTHER" id="PTHR48054">
    <property type="entry name" value="RECEPTOR KINASE-LIKE PROTEIN XA21"/>
    <property type="match status" value="1"/>
</dbReference>
<dbReference type="PANTHER" id="PTHR48054:SF94">
    <property type="entry name" value="LEUCINE-RICH REPEAT RECEPTOR-LIKE PROTEIN FASCIATED EAR2"/>
    <property type="match status" value="1"/>
</dbReference>
<dbReference type="Pfam" id="PF00560">
    <property type="entry name" value="LRR_1"/>
    <property type="match status" value="3"/>
</dbReference>
<proteinExistence type="predicted"/>
<keyword evidence="2" id="KW-0677">Repeat</keyword>
<comment type="caution">
    <text evidence="3">The sequence shown here is derived from an EMBL/GenBank/DDBJ whole genome shotgun (WGS) entry which is preliminary data.</text>
</comment>
<dbReference type="Proteomes" id="UP000836841">
    <property type="component" value="Unassembled WGS sequence"/>
</dbReference>
<sequence>MGILVGCGFSGTIPDAIGSLKQLRRHTAKKEARTLAQAALSLNSNCFSGKIPPSIGNLSNLYWLDLADNKISGTIPVSDGKTMGLDMLLKARHLRLDGNALSGPVPSNLNNLTDVNEMFLSNNQLTGPLPNLTGMNLSYVDMSNNTFDATDFPLWLSTLTYLTTVYASPPPHSLNADTGMHNTGKRNQFPIAARKLLEKKKKACCPELPDLITSNLSPFLMFLGAIHEKKYPNLTLAELAVGV</sequence>
<name>A0AAU9RH00_THLAR</name>
<gene>
    <name evidence="3" type="ORF">TAV2_LOCUS4834</name>
</gene>
<accession>A0AAU9RH00</accession>
<evidence type="ECO:0000256" key="2">
    <source>
        <dbReference type="ARBA" id="ARBA00022737"/>
    </source>
</evidence>
<evidence type="ECO:0000313" key="4">
    <source>
        <dbReference type="Proteomes" id="UP000836841"/>
    </source>
</evidence>
<dbReference type="Gene3D" id="3.80.10.10">
    <property type="entry name" value="Ribonuclease Inhibitor"/>
    <property type="match status" value="1"/>
</dbReference>
<dbReference type="AlphaFoldDB" id="A0AAU9RH00"/>
<dbReference type="InterPro" id="IPR052592">
    <property type="entry name" value="LRR-RLK"/>
</dbReference>
<protein>
    <submittedName>
        <fullName evidence="3">Uncharacterized protein</fullName>
    </submittedName>
</protein>
<keyword evidence="4" id="KW-1185">Reference proteome</keyword>
<evidence type="ECO:0000256" key="1">
    <source>
        <dbReference type="ARBA" id="ARBA00022614"/>
    </source>
</evidence>
<organism evidence="3 4">
    <name type="scientific">Thlaspi arvense</name>
    <name type="common">Field penny-cress</name>
    <dbReference type="NCBI Taxonomy" id="13288"/>
    <lineage>
        <taxon>Eukaryota</taxon>
        <taxon>Viridiplantae</taxon>
        <taxon>Streptophyta</taxon>
        <taxon>Embryophyta</taxon>
        <taxon>Tracheophyta</taxon>
        <taxon>Spermatophyta</taxon>
        <taxon>Magnoliopsida</taxon>
        <taxon>eudicotyledons</taxon>
        <taxon>Gunneridae</taxon>
        <taxon>Pentapetalae</taxon>
        <taxon>rosids</taxon>
        <taxon>malvids</taxon>
        <taxon>Brassicales</taxon>
        <taxon>Brassicaceae</taxon>
        <taxon>Thlaspideae</taxon>
        <taxon>Thlaspi</taxon>
    </lineage>
</organism>
<keyword evidence="1" id="KW-0433">Leucine-rich repeat</keyword>
<dbReference type="SUPFAM" id="SSF52058">
    <property type="entry name" value="L domain-like"/>
    <property type="match status" value="1"/>
</dbReference>
<evidence type="ECO:0000313" key="3">
    <source>
        <dbReference type="EMBL" id="CAH2042862.1"/>
    </source>
</evidence>